<accession>A0A7E4ZUQ3</accession>
<keyword evidence="4 6" id="KW-0472">Membrane</keyword>
<feature type="compositionally biased region" description="Basic residues" evidence="5">
    <location>
        <begin position="912"/>
        <end position="922"/>
    </location>
</feature>
<name>A0A7E4ZUQ3_PANRE</name>
<feature type="compositionally biased region" description="Basic and acidic residues" evidence="5">
    <location>
        <begin position="968"/>
        <end position="979"/>
    </location>
</feature>
<dbReference type="PANTHER" id="PTHR15549">
    <property type="entry name" value="PAIRED IMMUNOGLOBULIN-LIKE TYPE 2 RECEPTOR"/>
    <property type="match status" value="1"/>
</dbReference>
<evidence type="ECO:0000313" key="9">
    <source>
        <dbReference type="WBParaSite" id="Pan_g18419.t1"/>
    </source>
</evidence>
<proteinExistence type="predicted"/>
<evidence type="ECO:0000256" key="5">
    <source>
        <dbReference type="SAM" id="MobiDB-lite"/>
    </source>
</evidence>
<evidence type="ECO:0000256" key="3">
    <source>
        <dbReference type="ARBA" id="ARBA00022989"/>
    </source>
</evidence>
<sequence>MRSSAIFVFVTIIGFGQAKVELTEGKSTTVKFEGDELSIDINNPNGQKGAVELCFRATSDNVYNFCPAGYAGVSIPMSQDQTQENFKLNRRGQVFSSEYKPKVGGNVIFESDGTINVLLAGMPSGVSIHLPNAEIPVSTTTVSASEKKGSSDNTAMIGIVCGIAVFVLVLVVIGCLLAYFCWYRKRSHQPVPMTVPDEEGHRTRNEAPEAEEPLLPMVLIETPAPGPSKCPLKPSATTTTTTRKTSTSTTPASDEQPQVGVVPKPAPTTPVVMPSDLLSLASASTQKEESTCVTPKRKSRKSKSKASKKSRRRRSKTPKKTPIEKQAGSPSLPVDRTQSPTMPSTQATPDYPNDPLTNAQADSSQYNKRDYLKRSEAPVPGSARSRSRSRPIVDEVDDYKLQTGSILCFTQRNGRLDDHHHWMITDRINLTRPHTISVAERTLLKAAPKDAPELADIVLDEAEKGMAPFLEGRPIGWTESHLLWTHFNALDTPISASYIAIYRLMPSLFTLETPSLADPLVRKMPITGLYTLLLDRQVNLAAEIRDRASRILPRVQMYQMKNVAFPTNYLMLIYNKNKESFVQGKEIHSLWKKLFARESAVNPSQQMQPIIVFLVFAAVIRFGQAEVKLKQGKNATVAFDGDDLSIEVESPRLQTNTLKICFGSNSDHDEFCPQGYAGISIYVNKGKAVYKLNRQGVFQMAVGLDIPRPIMFNADGTINVLVFAMPSGVSVRLLNAEIPVATTTTSDSEKKASSDKTAMVGIICGVSILILILIIIACILLYFCWYKKRNHHPVAVAIPEEEVHRTRDETREFEEPLLPQDTVNSHAPPPPKRQLTLSATITTTTRRTSTSATPASEEKPQVAVIPKPAPATSVVMPSDLVLLASASTQLEESACVTQKRKSRKSKSEASKYSRRHHAKTPKKTSIENQAGSPSLPVDRTQSPTMPSTQVTPDYPEDPLTNAQAESSQYDKRDYLKRSEASVPGSTRSRSRSRPIVDEVDDYKLQTESLLCFTQRNGRLDDHHHMMITDRINLKRPHTISVAERTLLKAAPKDAPELADIVLDEAEKGMAPFLEGRPIGWTESHLLWTHFNALETPISASYIAIYRLMPSLFKLETPSLADPLVRKMPITGLYTLLLDRQFPRTFRVNLAAEIRYENSNTSSFGTKDCTEV</sequence>
<evidence type="ECO:0000313" key="8">
    <source>
        <dbReference type="Proteomes" id="UP000492821"/>
    </source>
</evidence>
<feature type="region of interest" description="Disordered" evidence="5">
    <location>
        <begin position="889"/>
        <end position="994"/>
    </location>
</feature>
<dbReference type="WBParaSite" id="Pan_g18419.t1">
    <property type="protein sequence ID" value="Pan_g18419.t1"/>
    <property type="gene ID" value="Pan_g18419"/>
</dbReference>
<keyword evidence="3 6" id="KW-1133">Transmembrane helix</keyword>
<evidence type="ECO:0000256" key="6">
    <source>
        <dbReference type="SAM" id="Phobius"/>
    </source>
</evidence>
<protein>
    <submittedName>
        <fullName evidence="9">LAM_G_DOMAIN domain-containing protein</fullName>
    </submittedName>
</protein>
<feature type="signal peptide" evidence="7">
    <location>
        <begin position="1"/>
        <end position="18"/>
    </location>
</feature>
<feature type="compositionally biased region" description="Polar residues" evidence="5">
    <location>
        <begin position="336"/>
        <end position="348"/>
    </location>
</feature>
<reference evidence="9" key="2">
    <citation type="submission" date="2020-10" db="UniProtKB">
        <authorList>
            <consortium name="WormBaseParasite"/>
        </authorList>
    </citation>
    <scope>IDENTIFICATION</scope>
</reference>
<feature type="region of interest" description="Disordered" evidence="5">
    <location>
        <begin position="803"/>
        <end position="865"/>
    </location>
</feature>
<evidence type="ECO:0000256" key="2">
    <source>
        <dbReference type="ARBA" id="ARBA00022692"/>
    </source>
</evidence>
<feature type="compositionally biased region" description="Low complexity" evidence="5">
    <location>
        <begin position="233"/>
        <end position="274"/>
    </location>
</feature>
<evidence type="ECO:0000256" key="4">
    <source>
        <dbReference type="ARBA" id="ARBA00023136"/>
    </source>
</evidence>
<reference evidence="8" key="1">
    <citation type="journal article" date="2013" name="Genetics">
        <title>The draft genome and transcriptome of Panagrellus redivivus are shaped by the harsh demands of a free-living lifestyle.</title>
        <authorList>
            <person name="Srinivasan J."/>
            <person name="Dillman A.R."/>
            <person name="Macchietto M.G."/>
            <person name="Heikkinen L."/>
            <person name="Lakso M."/>
            <person name="Fracchia K.M."/>
            <person name="Antoshechkin I."/>
            <person name="Mortazavi A."/>
            <person name="Wong G."/>
            <person name="Sternberg P.W."/>
        </authorList>
    </citation>
    <scope>NUCLEOTIDE SEQUENCE [LARGE SCALE GENOMIC DNA]</scope>
    <source>
        <strain evidence="8">MT8872</strain>
    </source>
</reference>
<feature type="compositionally biased region" description="Polar residues" evidence="5">
    <location>
        <begin position="355"/>
        <end position="366"/>
    </location>
</feature>
<dbReference type="GO" id="GO:0016020">
    <property type="term" value="C:membrane"/>
    <property type="evidence" value="ECO:0007669"/>
    <property type="project" value="UniProtKB-SubCell"/>
</dbReference>
<feature type="compositionally biased region" description="Basic and acidic residues" evidence="5">
    <location>
        <begin position="803"/>
        <end position="814"/>
    </location>
</feature>
<feature type="compositionally biased region" description="Basic residues" evidence="5">
    <location>
        <begin position="295"/>
        <end position="319"/>
    </location>
</feature>
<comment type="subcellular location">
    <subcellularLocation>
        <location evidence="1">Membrane</location>
        <topology evidence="1">Single-pass membrane protein</topology>
    </subcellularLocation>
</comment>
<keyword evidence="8" id="KW-1185">Reference proteome</keyword>
<evidence type="ECO:0000256" key="7">
    <source>
        <dbReference type="SAM" id="SignalP"/>
    </source>
</evidence>
<feature type="transmembrane region" description="Helical" evidence="6">
    <location>
        <begin position="155"/>
        <end position="183"/>
    </location>
</feature>
<feature type="compositionally biased region" description="Low complexity" evidence="5">
    <location>
        <begin position="835"/>
        <end position="853"/>
    </location>
</feature>
<dbReference type="InterPro" id="IPR051694">
    <property type="entry name" value="Immunoregulatory_rcpt-like"/>
</dbReference>
<dbReference type="GO" id="GO:0071944">
    <property type="term" value="C:cell periphery"/>
    <property type="evidence" value="ECO:0007669"/>
    <property type="project" value="UniProtKB-ARBA"/>
</dbReference>
<feature type="region of interest" description="Disordered" evidence="5">
    <location>
        <begin position="191"/>
        <end position="390"/>
    </location>
</feature>
<dbReference type="PANTHER" id="PTHR15549:SF26">
    <property type="entry name" value="AXIAL BUDDING PATTERN PROTEIN 2-RELATED"/>
    <property type="match status" value="1"/>
</dbReference>
<organism evidence="8 9">
    <name type="scientific">Panagrellus redivivus</name>
    <name type="common">Microworm</name>
    <dbReference type="NCBI Taxonomy" id="6233"/>
    <lineage>
        <taxon>Eukaryota</taxon>
        <taxon>Metazoa</taxon>
        <taxon>Ecdysozoa</taxon>
        <taxon>Nematoda</taxon>
        <taxon>Chromadorea</taxon>
        <taxon>Rhabditida</taxon>
        <taxon>Tylenchina</taxon>
        <taxon>Panagrolaimomorpha</taxon>
        <taxon>Panagrolaimoidea</taxon>
        <taxon>Panagrolaimidae</taxon>
        <taxon>Panagrellus</taxon>
    </lineage>
</organism>
<feature type="compositionally biased region" description="Basic and acidic residues" evidence="5">
    <location>
        <begin position="367"/>
        <end position="376"/>
    </location>
</feature>
<keyword evidence="2 6" id="KW-0812">Transmembrane</keyword>
<feature type="compositionally biased region" description="Basic and acidic residues" evidence="5">
    <location>
        <begin position="198"/>
        <end position="207"/>
    </location>
</feature>
<dbReference type="Proteomes" id="UP000492821">
    <property type="component" value="Unassembled WGS sequence"/>
</dbReference>
<keyword evidence="7" id="KW-0732">Signal</keyword>
<feature type="transmembrane region" description="Helical" evidence="6">
    <location>
        <begin position="758"/>
        <end position="783"/>
    </location>
</feature>
<feature type="chain" id="PRO_5028841632" evidence="7">
    <location>
        <begin position="19"/>
        <end position="1171"/>
    </location>
</feature>
<feature type="compositionally biased region" description="Polar residues" evidence="5">
    <location>
        <begin position="939"/>
        <end position="951"/>
    </location>
</feature>
<evidence type="ECO:0000256" key="1">
    <source>
        <dbReference type="ARBA" id="ARBA00004167"/>
    </source>
</evidence>
<dbReference type="AlphaFoldDB" id="A0A7E4ZUQ3"/>